<dbReference type="PROSITE" id="PS01162">
    <property type="entry name" value="QOR_ZETA_CRYSTAL"/>
    <property type="match status" value="1"/>
</dbReference>
<dbReference type="eggNOG" id="KOG1202">
    <property type="taxonomic scope" value="Eukaryota"/>
</dbReference>
<dbReference type="InterPro" id="IPR013154">
    <property type="entry name" value="ADH-like_N"/>
</dbReference>
<keyword evidence="8" id="KW-1185">Reference proteome</keyword>
<proteinExistence type="predicted"/>
<name>B6HS20_PENRW</name>
<dbReference type="GO" id="GO:0006633">
    <property type="term" value="P:fatty acid biosynthetic process"/>
    <property type="evidence" value="ECO:0007669"/>
    <property type="project" value="TreeGrafter"/>
</dbReference>
<evidence type="ECO:0000256" key="1">
    <source>
        <dbReference type="ARBA" id="ARBA00022450"/>
    </source>
</evidence>
<dbReference type="Pfam" id="PF13602">
    <property type="entry name" value="ADH_zinc_N_2"/>
    <property type="match status" value="1"/>
</dbReference>
<dbReference type="SUPFAM" id="SSF47336">
    <property type="entry name" value="ACP-like"/>
    <property type="match status" value="1"/>
</dbReference>
<dbReference type="FunFam" id="3.40.50.720:FF:000209">
    <property type="entry name" value="Polyketide synthase Pks12"/>
    <property type="match status" value="1"/>
</dbReference>
<dbReference type="GO" id="GO:0044550">
    <property type="term" value="P:secondary metabolite biosynthetic process"/>
    <property type="evidence" value="ECO:0007669"/>
    <property type="project" value="UniProtKB-ARBA"/>
</dbReference>
<dbReference type="InterPro" id="IPR020806">
    <property type="entry name" value="PKS_PP-bd"/>
</dbReference>
<dbReference type="GO" id="GO:0031177">
    <property type="term" value="F:phosphopantetheine binding"/>
    <property type="evidence" value="ECO:0007669"/>
    <property type="project" value="InterPro"/>
</dbReference>
<evidence type="ECO:0000256" key="3">
    <source>
        <dbReference type="ARBA" id="ARBA00022679"/>
    </source>
</evidence>
<accession>B6HS20</accession>
<dbReference type="Proteomes" id="UP000000724">
    <property type="component" value="Contig Pc00c22"/>
</dbReference>
<dbReference type="Gene3D" id="3.10.129.120">
    <property type="match status" value="1"/>
</dbReference>
<dbReference type="EMBL" id="AM920437">
    <property type="protein sequence ID" value="CAP99392.1"/>
    <property type="molecule type" value="Genomic_DNA"/>
</dbReference>
<dbReference type="InterPro" id="IPR020843">
    <property type="entry name" value="ER"/>
</dbReference>
<keyword evidence="2" id="KW-0597">Phosphoprotein</keyword>
<dbReference type="PROSITE" id="PS50075">
    <property type="entry name" value="CARRIER"/>
    <property type="match status" value="1"/>
</dbReference>
<dbReference type="InterPro" id="IPR011032">
    <property type="entry name" value="GroES-like_sf"/>
</dbReference>
<dbReference type="InterPro" id="IPR009081">
    <property type="entry name" value="PP-bd_ACP"/>
</dbReference>
<keyword evidence="4" id="KW-0511">Multifunctional enzyme</keyword>
<dbReference type="STRING" id="500485.B6HS20"/>
<dbReference type="GO" id="GO:0004312">
    <property type="term" value="F:fatty acid synthase activity"/>
    <property type="evidence" value="ECO:0007669"/>
    <property type="project" value="TreeGrafter"/>
</dbReference>
<dbReference type="Pfam" id="PF08240">
    <property type="entry name" value="ADH_N"/>
    <property type="match status" value="1"/>
</dbReference>
<dbReference type="Pfam" id="PF08659">
    <property type="entry name" value="KR"/>
    <property type="match status" value="1"/>
</dbReference>
<dbReference type="GO" id="GO:0008270">
    <property type="term" value="F:zinc ion binding"/>
    <property type="evidence" value="ECO:0007669"/>
    <property type="project" value="InterPro"/>
</dbReference>
<dbReference type="SMART" id="SM00822">
    <property type="entry name" value="PKS_KR"/>
    <property type="match status" value="1"/>
</dbReference>
<feature type="region of interest" description="Disordered" evidence="5">
    <location>
        <begin position="130"/>
        <end position="152"/>
    </location>
</feature>
<dbReference type="SMART" id="SM00823">
    <property type="entry name" value="PKS_PP"/>
    <property type="match status" value="1"/>
</dbReference>
<dbReference type="HOGENOM" id="CLU_015101_4_0_1"/>
<dbReference type="OrthoDB" id="329835at2759"/>
<protein>
    <submittedName>
        <fullName evidence="7">Pc22g21040 protein</fullName>
    </submittedName>
</protein>
<organism evidence="7 8">
    <name type="scientific">Penicillium rubens (strain ATCC 28089 / DSM 1075 / NRRL 1951 / Wisconsin 54-1255)</name>
    <name type="common">Penicillium chrysogenum</name>
    <dbReference type="NCBI Taxonomy" id="500485"/>
    <lineage>
        <taxon>Eukaryota</taxon>
        <taxon>Fungi</taxon>
        <taxon>Dikarya</taxon>
        <taxon>Ascomycota</taxon>
        <taxon>Pezizomycotina</taxon>
        <taxon>Eurotiomycetes</taxon>
        <taxon>Eurotiomycetidae</taxon>
        <taxon>Eurotiales</taxon>
        <taxon>Aspergillaceae</taxon>
        <taxon>Penicillium</taxon>
        <taxon>Penicillium chrysogenum species complex</taxon>
    </lineage>
</organism>
<dbReference type="SUPFAM" id="SSF51735">
    <property type="entry name" value="NAD(P)-binding Rossmann-fold domains"/>
    <property type="match status" value="2"/>
</dbReference>
<dbReference type="InterPro" id="IPR050091">
    <property type="entry name" value="PKS_NRPS_Biosynth_Enz"/>
</dbReference>
<dbReference type="OMA" id="DWMSFED"/>
<dbReference type="InterPro" id="IPR013968">
    <property type="entry name" value="PKS_KR"/>
</dbReference>
<dbReference type="InterPro" id="IPR002364">
    <property type="entry name" value="Quin_OxRdtase/zeta-crystal_CS"/>
</dbReference>
<dbReference type="Gene3D" id="1.10.1200.10">
    <property type="entry name" value="ACP-like"/>
    <property type="match status" value="1"/>
</dbReference>
<dbReference type="BioCyc" id="PCHR:PC22G21040-MONOMER"/>
<dbReference type="SMART" id="SM00829">
    <property type="entry name" value="PKS_ER"/>
    <property type="match status" value="1"/>
</dbReference>
<dbReference type="Gene3D" id="3.90.180.10">
    <property type="entry name" value="Medium-chain alcohol dehydrogenases, catalytic domain"/>
    <property type="match status" value="1"/>
</dbReference>
<keyword evidence="1" id="KW-0596">Phosphopantetheine</keyword>
<keyword evidence="3" id="KW-0808">Transferase</keyword>
<dbReference type="GO" id="GO:0016491">
    <property type="term" value="F:oxidoreductase activity"/>
    <property type="evidence" value="ECO:0007669"/>
    <property type="project" value="InterPro"/>
</dbReference>
<evidence type="ECO:0000256" key="5">
    <source>
        <dbReference type="SAM" id="MobiDB-lite"/>
    </source>
</evidence>
<dbReference type="InterPro" id="IPR057326">
    <property type="entry name" value="KR_dom"/>
</dbReference>
<evidence type="ECO:0000256" key="2">
    <source>
        <dbReference type="ARBA" id="ARBA00022553"/>
    </source>
</evidence>
<dbReference type="InterPro" id="IPR036736">
    <property type="entry name" value="ACP-like_sf"/>
</dbReference>
<dbReference type="Pfam" id="PF00550">
    <property type="entry name" value="PP-binding"/>
    <property type="match status" value="1"/>
</dbReference>
<dbReference type="PANTHER" id="PTHR43775">
    <property type="entry name" value="FATTY ACID SYNTHASE"/>
    <property type="match status" value="1"/>
</dbReference>
<reference evidence="7 8" key="1">
    <citation type="journal article" date="2008" name="Nat. Biotechnol.">
        <title>Genome sequencing and analysis of the filamentous fungus Penicillium chrysogenum.</title>
        <authorList>
            <person name="van den Berg M.A."/>
            <person name="Albang R."/>
            <person name="Albermann K."/>
            <person name="Badger J.H."/>
            <person name="Daran J.-M."/>
            <person name="Driessen A.J.M."/>
            <person name="Garcia-Estrada C."/>
            <person name="Fedorova N.D."/>
            <person name="Harris D.M."/>
            <person name="Heijne W.H.M."/>
            <person name="Joardar V.S."/>
            <person name="Kiel J.A.K.W."/>
            <person name="Kovalchuk A."/>
            <person name="Martin J.F."/>
            <person name="Nierman W.C."/>
            <person name="Nijland J.G."/>
            <person name="Pronk J.T."/>
            <person name="Roubos J.A."/>
            <person name="van der Klei I.J."/>
            <person name="van Peij N.N.M.E."/>
            <person name="Veenhuis M."/>
            <person name="von Doehren H."/>
            <person name="Wagner C."/>
            <person name="Wortman J.R."/>
            <person name="Bovenberg R.A.L."/>
        </authorList>
    </citation>
    <scope>NUCLEOTIDE SEQUENCE [LARGE SCALE GENOMIC DNA]</scope>
    <source>
        <strain evidence="8">ATCC 28089 / DSM 1075 / NRRL 1951 / Wisconsin 54-1255</strain>
    </source>
</reference>
<dbReference type="InterPro" id="IPR036291">
    <property type="entry name" value="NAD(P)-bd_dom_sf"/>
</dbReference>
<dbReference type="SUPFAM" id="SSF50129">
    <property type="entry name" value="GroES-like"/>
    <property type="match status" value="1"/>
</dbReference>
<dbReference type="GO" id="GO:1901336">
    <property type="term" value="P:lactone biosynthetic process"/>
    <property type="evidence" value="ECO:0007669"/>
    <property type="project" value="UniProtKB-ARBA"/>
</dbReference>
<evidence type="ECO:0000313" key="7">
    <source>
        <dbReference type="EMBL" id="CAP99392.1"/>
    </source>
</evidence>
<feature type="domain" description="Carrier" evidence="6">
    <location>
        <begin position="1632"/>
        <end position="1708"/>
    </location>
</feature>
<dbReference type="CDD" id="cd05195">
    <property type="entry name" value="enoyl_red"/>
    <property type="match status" value="1"/>
</dbReference>
<sequence length="1710" mass="189674">MSTRVLSTDDRTVRGNQFAAYCADHPNFRISPEIASFLSQFEVRRPEATTQRRTRSTGSTQQLYPPEWVVDVSLVRKELKQFYDTYKSSELKAKKGSDAAIDESLPWSFDEDNNVYDRSVKVINLNAATDESAQPEKMTPGNNCDTDTEDEVDPDDQMIAEGRVKDEALLTQNGFDPIFIEGKYPGEIPAAIAEYLPEDQSKPSWQMVGSNRSIFWIFGYNDVVDVIDDPACLLDDEIVGVPNGVHPVSFLFARYASEDKVPRPLLQKYFDSWAPAPTTAFVMPVFDIPPLASDEPTNHQIRDLYPLGRTRHFPSHLLCLRVKSNKRPEKTRDMVQEKLRDVFDFENDDLWFRGVNLKSLMLSMSFFVPVISTSHSDNEFGPGIYATNDFGEGSKYAQPQGAVMVFKNPDFRDLFVWEPAKDEWNRLTATWLDIQKGNLKVSDSHNDADVIKGPMSSDQHEARKHGRYPSQGEITQITCVNYDSCRALAKSQSRQCEMWDTVLVPVSNNNCKSSLLLVGGRTEPLFVATTIQNTAVCVSNVYYRAIRSSLPPPALFRNTMYPVSIDSCFQAGASSLWSGHRSSVDSLMLPAMIDGLTVMAQTSSPETGLAVADAEFTGIGRDDDPRRSKTNVKVYDPVNRNLLFRLSGLHYHSLDATVESHAAHTYTCLKWQPDVSFLSNNQLSTLLEASEPGSSTAQAVAKIGQVINLVAHKNPRLRVLELDLIDKAESVWVDRVKPIASDIATELEYHLSVPSQTPLSPHGRNMEARIGMEDKDTYEIIILKASLYHPPSAPDIEKARDHLSDRGFLCVLYDTSAFAGNLFTLGGLESISTTESPKYAGELQLAYFGSAVAKETPASRAPLHVTHFKSLNELKSKALTYLMENGWEVIEHSLPFNDVPENGTVVVLGEMHSPVMSHLSDEQFESFRKLIELECRILWVTRGAQMQVTHPEHALFLAPRGRYMERTRPLLIMVLDVENADGTASLGALHSVLKRLVSAETLEDEDHEFTERGGMVYISRIVPDKAVNQAEKDSALGPESQDQSLHGHQSTVRLISTHTGTIGSLQYAEQPDEVFGNRDVEIEVHAAALNFKDLAHALGFIASNERRLGLECTGIVTRRGNDARSVSVGDRVLLIRKDGGGFGNRVISTVEGVQRIPDWMSFEDASTLGVCFMTTIYSLIDLANTQPGQTVLIHAGAGGVGLAAIQICRYLQAEIYVTVGSEEKRRFLRTEYGIPEDRMFSSGSISFATDLMRATNGRGADVILNSLTGDMLHESWRCLAPNGNFIEIGKKDLLDRNSISLAPFSHNASYRSFDLSLKAVSLPTFDRLLKQIFAFVNDGITKPLPICKTFSFGDIADAFRYMRDGKHIGKIVVSDENRDDVRVPIIPAIPVLKLRDDVSYLIAGGFKGLCGSLALYLSRVGAKNIAVMSRSGYDDPASQSIIYHLKAMRTHVDLIRGDITDIEDVRRAFASTKKPVGGIIQGAMVLRDKMFSRMTPDEFRMPIDPKVVGTWNLHNLAIEHNLKLDFFTLLSSVSGVVGQRAQANYSAGNVFQDSFAVYRHSLGLPACSVNLGVIEDVGYFTDRDNLSRRLESQGWTPINEALLHKILRFSILQQTGSPINPDTVSLRRGPPGLLTSAVEVVDAVLMRSLGLKTPLEVSRPLASYGIDSLVAVELRNWTRSELGIETSALDIVGAKTLVSLCELILKRLLA</sequence>
<evidence type="ECO:0000256" key="4">
    <source>
        <dbReference type="ARBA" id="ARBA00023268"/>
    </source>
</evidence>
<gene>
    <name evidence="7" type="ORF">Pc22g21040</name>
    <name evidence="7" type="ORF">PCH_Pc22g21040</name>
</gene>
<evidence type="ECO:0000259" key="6">
    <source>
        <dbReference type="PROSITE" id="PS50075"/>
    </source>
</evidence>
<dbReference type="PANTHER" id="PTHR43775:SF18">
    <property type="entry name" value="ENZYME, PUTATIVE (JCVI)-RELATED"/>
    <property type="match status" value="1"/>
</dbReference>
<evidence type="ECO:0000313" key="8">
    <source>
        <dbReference type="Proteomes" id="UP000000724"/>
    </source>
</evidence>
<dbReference type="Gene3D" id="3.40.50.720">
    <property type="entry name" value="NAD(P)-binding Rossmann-like Domain"/>
    <property type="match status" value="2"/>
</dbReference>